<proteinExistence type="predicted"/>
<dbReference type="EMBL" id="UOFB01000038">
    <property type="protein sequence ID" value="VAW44363.1"/>
    <property type="molecule type" value="Genomic_DNA"/>
</dbReference>
<sequence>MDFLQKIDNDIWIYDGSTVSWYGMPYTTRMTVVRLNNGDIWIHSPEKIVEGLIAEIKTLGEIKYLVSPNKIHHLFVQDWMELFPKAKSFSAPGLQEKRKDVIFHCKLTDQAVSEWNNEIDQLIFKGSKAMDEV</sequence>
<dbReference type="AlphaFoldDB" id="A0A3B0VW23"/>
<dbReference type="PANTHER" id="PTHR33835">
    <property type="entry name" value="YALI0C07656P"/>
    <property type="match status" value="1"/>
</dbReference>
<organism evidence="1">
    <name type="scientific">hydrothermal vent metagenome</name>
    <dbReference type="NCBI Taxonomy" id="652676"/>
    <lineage>
        <taxon>unclassified sequences</taxon>
        <taxon>metagenomes</taxon>
        <taxon>ecological metagenomes</taxon>
    </lineage>
</organism>
<name>A0A3B0VW23_9ZZZZ</name>
<gene>
    <name evidence="1" type="ORF">MNBD_GAMMA04-1755</name>
</gene>
<dbReference type="Pfam" id="PF14234">
    <property type="entry name" value="DUF4336"/>
    <property type="match status" value="1"/>
</dbReference>
<feature type="non-terminal residue" evidence="1">
    <location>
        <position position="133"/>
    </location>
</feature>
<reference evidence="1" key="1">
    <citation type="submission" date="2018-06" db="EMBL/GenBank/DDBJ databases">
        <authorList>
            <person name="Zhirakovskaya E."/>
        </authorList>
    </citation>
    <scope>NUCLEOTIDE SEQUENCE</scope>
</reference>
<evidence type="ECO:0000313" key="1">
    <source>
        <dbReference type="EMBL" id="VAW44363.1"/>
    </source>
</evidence>
<protein>
    <recommendedName>
        <fullName evidence="2">DUF4336 domain-containing protein</fullName>
    </recommendedName>
</protein>
<dbReference type="PANTHER" id="PTHR33835:SF1">
    <property type="entry name" value="METALLO-BETA-LACTAMASE DOMAIN-CONTAINING PROTEIN"/>
    <property type="match status" value="1"/>
</dbReference>
<evidence type="ECO:0008006" key="2">
    <source>
        <dbReference type="Google" id="ProtNLM"/>
    </source>
</evidence>
<dbReference type="InterPro" id="IPR025638">
    <property type="entry name" value="DUF4336"/>
</dbReference>
<accession>A0A3B0VW23</accession>